<evidence type="ECO:0000313" key="4">
    <source>
        <dbReference type="Proteomes" id="UP001217838"/>
    </source>
</evidence>
<gene>
    <name evidence="3" type="ORF">POL58_05795</name>
</gene>
<dbReference type="SUPFAM" id="SSF51556">
    <property type="entry name" value="Metallo-dependent hydrolases"/>
    <property type="match status" value="1"/>
</dbReference>
<evidence type="ECO:0000256" key="1">
    <source>
        <dbReference type="ARBA" id="ARBA00023239"/>
    </source>
</evidence>
<name>A0ABT5B1B9_9BACT</name>
<dbReference type="CDD" id="cd01292">
    <property type="entry name" value="metallo-dependent_hydrolases"/>
    <property type="match status" value="1"/>
</dbReference>
<dbReference type="EMBL" id="JAQNDN010000001">
    <property type="protein sequence ID" value="MDC0667238.1"/>
    <property type="molecule type" value="Genomic_DNA"/>
</dbReference>
<keyword evidence="1" id="KW-0456">Lyase</keyword>
<organism evidence="3 4">
    <name type="scientific">Nannocystis radixulma</name>
    <dbReference type="NCBI Taxonomy" id="2995305"/>
    <lineage>
        <taxon>Bacteria</taxon>
        <taxon>Pseudomonadati</taxon>
        <taxon>Myxococcota</taxon>
        <taxon>Polyangia</taxon>
        <taxon>Nannocystales</taxon>
        <taxon>Nannocystaceae</taxon>
        <taxon>Nannocystis</taxon>
    </lineage>
</organism>
<evidence type="ECO:0000259" key="2">
    <source>
        <dbReference type="Pfam" id="PF04909"/>
    </source>
</evidence>
<comment type="caution">
    <text evidence="3">The sequence shown here is derived from an EMBL/GenBank/DDBJ whole genome shotgun (WGS) entry which is preliminary data.</text>
</comment>
<protein>
    <submittedName>
        <fullName evidence="3">Amidohydrolase family protein</fullName>
    </submittedName>
</protein>
<keyword evidence="4" id="KW-1185">Reference proteome</keyword>
<dbReference type="InterPro" id="IPR006680">
    <property type="entry name" value="Amidohydro-rel"/>
</dbReference>
<sequence>MRRFVVVLIALGSCADDELGVVFAGERMPVIDMHLHPGDWDSIPPETKEFLASRFPFPIDLRPDKAAMGVLSPAGILEEMDRAGVSVGALFAIYAPRTVGVAANEDVIADVAHDPRRFYGLASLRVDRWNEDGAEQLAALRAALKAPGMVGIKLAHAHQQFRMDDPRYFPIYALAAELKKPVYLHTGTSPFPGTAQEPAYTDPAYLEPAIAAHPGATFILGHLGYDFERHELGGLTACIDLATRYDNVFLEPSALGSKGSDPTGENLRAAMARLREAGLVDRVIYGSDGPQSPGFVAEYLERTVAAMAAADYTAEEARAVLSGNFARVFAVPAPEL</sequence>
<dbReference type="PANTHER" id="PTHR21240">
    <property type="entry name" value="2-AMINO-3-CARBOXYLMUCONATE-6-SEMIALDEHYDE DECARBOXYLASE"/>
    <property type="match status" value="1"/>
</dbReference>
<reference evidence="3 4" key="1">
    <citation type="submission" date="2022-11" db="EMBL/GenBank/DDBJ databases">
        <title>Minimal conservation of predation-associated metabolite biosynthetic gene clusters underscores biosynthetic potential of Myxococcota including descriptions for ten novel species: Archangium lansinium sp. nov., Myxococcus landrumus sp. nov., Nannocystis bai.</title>
        <authorList>
            <person name="Ahearne A."/>
            <person name="Stevens C."/>
            <person name="Dowd S."/>
        </authorList>
    </citation>
    <scope>NUCLEOTIDE SEQUENCE [LARGE SCALE GENOMIC DNA]</scope>
    <source>
        <strain evidence="3 4">NCELM</strain>
    </source>
</reference>
<dbReference type="RefSeq" id="WP_271995192.1">
    <property type="nucleotide sequence ID" value="NZ_JAQNDN010000001.1"/>
</dbReference>
<accession>A0ABT5B1B9</accession>
<dbReference type="Pfam" id="PF04909">
    <property type="entry name" value="Amidohydro_2"/>
    <property type="match status" value="1"/>
</dbReference>
<dbReference type="Gene3D" id="3.20.20.140">
    <property type="entry name" value="Metal-dependent hydrolases"/>
    <property type="match status" value="1"/>
</dbReference>
<dbReference type="InterPro" id="IPR032465">
    <property type="entry name" value="ACMSD"/>
</dbReference>
<dbReference type="Proteomes" id="UP001217838">
    <property type="component" value="Unassembled WGS sequence"/>
</dbReference>
<dbReference type="InterPro" id="IPR032466">
    <property type="entry name" value="Metal_Hydrolase"/>
</dbReference>
<proteinExistence type="predicted"/>
<feature type="domain" description="Amidohydrolase-related" evidence="2">
    <location>
        <begin position="31"/>
        <end position="329"/>
    </location>
</feature>
<evidence type="ECO:0000313" key="3">
    <source>
        <dbReference type="EMBL" id="MDC0667238.1"/>
    </source>
</evidence>